<keyword evidence="2" id="KW-0378">Hydrolase</keyword>
<dbReference type="CDD" id="cd09120">
    <property type="entry name" value="PLDc_DNaseII_1"/>
    <property type="match status" value="1"/>
</dbReference>
<gene>
    <name evidence="3" type="ORF">ACFOSV_16690</name>
</gene>
<dbReference type="PANTHER" id="PTHR10858">
    <property type="entry name" value="DEOXYRIBONUCLEASE II"/>
    <property type="match status" value="1"/>
</dbReference>
<dbReference type="RefSeq" id="WP_377907186.1">
    <property type="nucleotide sequence ID" value="NZ_JBHRZS010000007.1"/>
</dbReference>
<keyword evidence="4" id="KW-1185">Reference proteome</keyword>
<dbReference type="PANTHER" id="PTHR10858:SF23">
    <property type="entry name" value="DEOXYRIBONUCLEASE II"/>
    <property type="match status" value="1"/>
</dbReference>
<organism evidence="3 4">
    <name type="scientific">Algoriphagus namhaensis</name>
    <dbReference type="NCBI Taxonomy" id="915353"/>
    <lineage>
        <taxon>Bacteria</taxon>
        <taxon>Pseudomonadati</taxon>
        <taxon>Bacteroidota</taxon>
        <taxon>Cytophagia</taxon>
        <taxon>Cytophagales</taxon>
        <taxon>Cyclobacteriaceae</taxon>
        <taxon>Algoriphagus</taxon>
    </lineage>
</organism>
<reference evidence="4" key="1">
    <citation type="journal article" date="2019" name="Int. J. Syst. Evol. Microbiol.">
        <title>The Global Catalogue of Microorganisms (GCM) 10K type strain sequencing project: providing services to taxonomists for standard genome sequencing and annotation.</title>
        <authorList>
            <consortium name="The Broad Institute Genomics Platform"/>
            <consortium name="The Broad Institute Genome Sequencing Center for Infectious Disease"/>
            <person name="Wu L."/>
            <person name="Ma J."/>
        </authorList>
    </citation>
    <scope>NUCLEOTIDE SEQUENCE [LARGE SCALE GENOMIC DNA]</scope>
    <source>
        <strain evidence="4">CCUG 60523</strain>
    </source>
</reference>
<evidence type="ECO:0000313" key="4">
    <source>
        <dbReference type="Proteomes" id="UP001595805"/>
    </source>
</evidence>
<dbReference type="Proteomes" id="UP001595805">
    <property type="component" value="Unassembled WGS sequence"/>
</dbReference>
<name>A0ABV8AY76_9BACT</name>
<protein>
    <submittedName>
        <fullName evidence="3">Deoxyribonuclease II family protein</fullName>
    </submittedName>
</protein>
<dbReference type="EMBL" id="JBHRZS010000007">
    <property type="protein sequence ID" value="MFC3881836.1"/>
    <property type="molecule type" value="Genomic_DNA"/>
</dbReference>
<evidence type="ECO:0000256" key="1">
    <source>
        <dbReference type="ARBA" id="ARBA00007527"/>
    </source>
</evidence>
<comment type="similarity">
    <text evidence="1">Belongs to the DNase II family.</text>
</comment>
<accession>A0ABV8AY76</accession>
<proteinExistence type="inferred from homology"/>
<sequence>MISPLSNVDGKPVDWWFMYKLPMNVGPKKDSTGFEFLYFDAQSTDGVKLSSTRLNEKTSALGLTLAQIFSSPKKGGFVLWNDEIPPTTKNPNPKNQGQKGHSKGILAFSKETNSGFYLLHSTPRFPTSAEIELPENERKFGQTYLCISLKDYETANAIAEVVHTQNDGQVYESNLEEVSVDDAIYKFAKNLPYEKPSKPANLTFASKEGKTFSLIAKNRVWSKPKAKGEIGFDFWKDLIGPTLAINLSVETWRRGMVFDDIDSVKSELTEDIVDIDLSKIGLDGYRWGFSKDHAKWGISFDEQKNMIIIADINRQISQERRGGGGIAFENPILWKTLKKIEIIEKVIEKTEHIDRM</sequence>
<evidence type="ECO:0000256" key="2">
    <source>
        <dbReference type="ARBA" id="ARBA00022801"/>
    </source>
</evidence>
<dbReference type="InterPro" id="IPR004947">
    <property type="entry name" value="DNase_II"/>
</dbReference>
<evidence type="ECO:0000313" key="3">
    <source>
        <dbReference type="EMBL" id="MFC3881836.1"/>
    </source>
</evidence>
<comment type="caution">
    <text evidence="3">The sequence shown here is derived from an EMBL/GenBank/DDBJ whole genome shotgun (WGS) entry which is preliminary data.</text>
</comment>
<dbReference type="Pfam" id="PF03265">
    <property type="entry name" value="DNase_II"/>
    <property type="match status" value="1"/>
</dbReference>